<gene>
    <name evidence="2" type="ORF">EVAR_14069_1</name>
</gene>
<dbReference type="Proteomes" id="UP000299102">
    <property type="component" value="Unassembled WGS sequence"/>
</dbReference>
<dbReference type="AlphaFoldDB" id="A0A4C1UNU8"/>
<organism evidence="2 3">
    <name type="scientific">Eumeta variegata</name>
    <name type="common">Bagworm moth</name>
    <name type="synonym">Eumeta japonica</name>
    <dbReference type="NCBI Taxonomy" id="151549"/>
    <lineage>
        <taxon>Eukaryota</taxon>
        <taxon>Metazoa</taxon>
        <taxon>Ecdysozoa</taxon>
        <taxon>Arthropoda</taxon>
        <taxon>Hexapoda</taxon>
        <taxon>Insecta</taxon>
        <taxon>Pterygota</taxon>
        <taxon>Neoptera</taxon>
        <taxon>Endopterygota</taxon>
        <taxon>Lepidoptera</taxon>
        <taxon>Glossata</taxon>
        <taxon>Ditrysia</taxon>
        <taxon>Tineoidea</taxon>
        <taxon>Psychidae</taxon>
        <taxon>Oiketicinae</taxon>
        <taxon>Eumeta</taxon>
    </lineage>
</organism>
<evidence type="ECO:0000313" key="3">
    <source>
        <dbReference type="Proteomes" id="UP000299102"/>
    </source>
</evidence>
<proteinExistence type="predicted"/>
<comment type="caution">
    <text evidence="2">The sequence shown here is derived from an EMBL/GenBank/DDBJ whole genome shotgun (WGS) entry which is preliminary data.</text>
</comment>
<reference evidence="2 3" key="1">
    <citation type="journal article" date="2019" name="Commun. Biol.">
        <title>The bagworm genome reveals a unique fibroin gene that provides high tensile strength.</title>
        <authorList>
            <person name="Kono N."/>
            <person name="Nakamura H."/>
            <person name="Ohtoshi R."/>
            <person name="Tomita M."/>
            <person name="Numata K."/>
            <person name="Arakawa K."/>
        </authorList>
    </citation>
    <scope>NUCLEOTIDE SEQUENCE [LARGE SCALE GENOMIC DNA]</scope>
</reference>
<evidence type="ECO:0000313" key="2">
    <source>
        <dbReference type="EMBL" id="GBP27880.1"/>
    </source>
</evidence>
<accession>A0A4C1UNU8</accession>
<feature type="region of interest" description="Disordered" evidence="1">
    <location>
        <begin position="94"/>
        <end position="135"/>
    </location>
</feature>
<keyword evidence="3" id="KW-1185">Reference proteome</keyword>
<evidence type="ECO:0000256" key="1">
    <source>
        <dbReference type="SAM" id="MobiDB-lite"/>
    </source>
</evidence>
<sequence>MQDTLELNVPPYSPAGRWCAEFRRGRTSTKDDPRSGYATTVIKLISVKRLLKEFKTVGQRSGRLRHIQIQYNLVHRKKSLLTVHVASDDTRMQNVIPDCRSSKITTEKERSSSGDHELDVKPERPGERSGLTSNL</sequence>
<protein>
    <submittedName>
        <fullName evidence="2">Uncharacterized protein</fullName>
    </submittedName>
</protein>
<feature type="compositionally biased region" description="Basic and acidic residues" evidence="1">
    <location>
        <begin position="105"/>
        <end position="127"/>
    </location>
</feature>
<name>A0A4C1UNU8_EUMVA</name>
<dbReference type="EMBL" id="BGZK01000200">
    <property type="protein sequence ID" value="GBP27880.1"/>
    <property type="molecule type" value="Genomic_DNA"/>
</dbReference>